<evidence type="ECO:0000256" key="1">
    <source>
        <dbReference type="ARBA" id="ARBA00000971"/>
    </source>
</evidence>
<sequence length="186" mass="20575">MTLEPPKKNTEYTPYSEEGPRVFFDISIGGKPAGRIVFQLFADCPRTIENFRAFCIGSYKKNGLPVGYKGCSFHRVIKGFMIQGGDFVTNEGTGSISIYGEKFDDENFKHKHDSSGMLSMANTGTNTNGCQFFITCAKSEFLDGLHVCFGRVVEGLLVVRKIENIPVEGKINKPKVPIIITECGEL</sequence>
<evidence type="ECO:0000313" key="7">
    <source>
        <dbReference type="EMBL" id="KAJ6246712.1"/>
    </source>
</evidence>
<proteinExistence type="inferred from homology"/>
<evidence type="ECO:0000256" key="2">
    <source>
        <dbReference type="ARBA" id="ARBA00023110"/>
    </source>
</evidence>
<dbReference type="Gene3D" id="2.40.100.10">
    <property type="entry name" value="Cyclophilin-like"/>
    <property type="match status" value="1"/>
</dbReference>
<dbReference type="AlphaFoldDB" id="A0AAV7YW66"/>
<evidence type="ECO:0000259" key="5">
    <source>
        <dbReference type="PROSITE" id="PS50072"/>
    </source>
</evidence>
<keyword evidence="3 4" id="KW-0413">Isomerase</keyword>
<dbReference type="Proteomes" id="UP001146793">
    <property type="component" value="Unassembled WGS sequence"/>
</dbReference>
<evidence type="ECO:0000313" key="9">
    <source>
        <dbReference type="Proteomes" id="UP001150062"/>
    </source>
</evidence>
<dbReference type="PRINTS" id="PR00153">
    <property type="entry name" value="CSAPPISMRASE"/>
</dbReference>
<dbReference type="EMBL" id="JANTQA010000047">
    <property type="protein sequence ID" value="KAJ3433056.1"/>
    <property type="molecule type" value="Genomic_DNA"/>
</dbReference>
<reference evidence="7" key="1">
    <citation type="submission" date="2022-08" db="EMBL/GenBank/DDBJ databases">
        <title>Novel sulfate-reducing endosymbionts in the free-living metamonad Anaeramoeba.</title>
        <authorList>
            <person name="Jerlstrom-Hultqvist J."/>
            <person name="Cepicka I."/>
            <person name="Gallot-Lavallee L."/>
            <person name="Salas-Leiva D."/>
            <person name="Curtis B.A."/>
            <person name="Zahonova K."/>
            <person name="Pipaliya S."/>
            <person name="Dacks J."/>
            <person name="Roger A.J."/>
        </authorList>
    </citation>
    <scope>NUCLEOTIDE SEQUENCE</scope>
    <source>
        <strain evidence="7">Schooner1</strain>
    </source>
</reference>
<comment type="similarity">
    <text evidence="4">Belongs to the cyclophilin-type PPIase family.</text>
</comment>
<dbReference type="PANTHER" id="PTHR11071:SF561">
    <property type="entry name" value="PEPTIDYL-PROLYL CIS-TRANS ISOMERASE D-RELATED"/>
    <property type="match status" value="1"/>
</dbReference>
<feature type="domain" description="PPIase cyclophilin-type" evidence="5">
    <location>
        <begin position="23"/>
        <end position="185"/>
    </location>
</feature>
<evidence type="ECO:0000256" key="4">
    <source>
        <dbReference type="RuleBase" id="RU363019"/>
    </source>
</evidence>
<reference evidence="6" key="2">
    <citation type="submission" date="2022-08" db="EMBL/GenBank/DDBJ databases">
        <title>Novel sulphate-reducing endosymbionts in the free-living metamonad Anaeramoeba.</title>
        <authorList>
            <person name="Jerlstrom-Hultqvist J."/>
            <person name="Cepicka I."/>
            <person name="Gallot-Lavallee L."/>
            <person name="Salas-Leiva D."/>
            <person name="Curtis B.A."/>
            <person name="Zahonova K."/>
            <person name="Pipaliya S."/>
            <person name="Dacks J."/>
            <person name="Roger A.J."/>
        </authorList>
    </citation>
    <scope>NUCLEOTIDE SEQUENCE</scope>
    <source>
        <strain evidence="6">Busselton2</strain>
    </source>
</reference>
<evidence type="ECO:0000256" key="3">
    <source>
        <dbReference type="ARBA" id="ARBA00023235"/>
    </source>
</evidence>
<dbReference type="PANTHER" id="PTHR11071">
    <property type="entry name" value="PEPTIDYL-PROLYL CIS-TRANS ISOMERASE"/>
    <property type="match status" value="1"/>
</dbReference>
<dbReference type="InterPro" id="IPR029000">
    <property type="entry name" value="Cyclophilin-like_dom_sf"/>
</dbReference>
<dbReference type="PROSITE" id="PS00170">
    <property type="entry name" value="CSA_PPIASE_1"/>
    <property type="match status" value="1"/>
</dbReference>
<gene>
    <name evidence="6" type="ORF">M0812_22006</name>
    <name evidence="7" type="ORF">M0813_01962</name>
</gene>
<accession>A0AAV7YW66</accession>
<comment type="catalytic activity">
    <reaction evidence="1 4">
        <text>[protein]-peptidylproline (omega=180) = [protein]-peptidylproline (omega=0)</text>
        <dbReference type="Rhea" id="RHEA:16237"/>
        <dbReference type="Rhea" id="RHEA-COMP:10747"/>
        <dbReference type="Rhea" id="RHEA-COMP:10748"/>
        <dbReference type="ChEBI" id="CHEBI:83833"/>
        <dbReference type="ChEBI" id="CHEBI:83834"/>
        <dbReference type="EC" id="5.2.1.8"/>
    </reaction>
</comment>
<organism evidence="6 8">
    <name type="scientific">Anaeramoeba flamelloides</name>
    <dbReference type="NCBI Taxonomy" id="1746091"/>
    <lineage>
        <taxon>Eukaryota</taxon>
        <taxon>Metamonada</taxon>
        <taxon>Anaeramoebidae</taxon>
        <taxon>Anaeramoeba</taxon>
    </lineage>
</organism>
<dbReference type="PROSITE" id="PS50072">
    <property type="entry name" value="CSA_PPIASE_2"/>
    <property type="match status" value="1"/>
</dbReference>
<name>A0AAV7YW66_9EUKA</name>
<dbReference type="FunFam" id="2.40.100.10:FF:000025">
    <property type="entry name" value="Peptidyl-prolyl cis-trans isomerase CYP19-2"/>
    <property type="match status" value="1"/>
</dbReference>
<evidence type="ECO:0000313" key="8">
    <source>
        <dbReference type="Proteomes" id="UP001146793"/>
    </source>
</evidence>
<dbReference type="GO" id="GO:0016018">
    <property type="term" value="F:cyclosporin A binding"/>
    <property type="evidence" value="ECO:0007669"/>
    <property type="project" value="TreeGrafter"/>
</dbReference>
<dbReference type="SUPFAM" id="SSF50891">
    <property type="entry name" value="Cyclophilin-like"/>
    <property type="match status" value="1"/>
</dbReference>
<comment type="function">
    <text evidence="4">PPIases accelerate the folding of proteins. It catalyzes the cis-trans isomerization of proline imidic peptide bonds in oligopeptides.</text>
</comment>
<keyword evidence="2 4" id="KW-0697">Rotamase</keyword>
<dbReference type="Pfam" id="PF00160">
    <property type="entry name" value="Pro_isomerase"/>
    <property type="match status" value="1"/>
</dbReference>
<evidence type="ECO:0000313" key="6">
    <source>
        <dbReference type="EMBL" id="KAJ3433056.1"/>
    </source>
</evidence>
<keyword evidence="9" id="KW-1185">Reference proteome</keyword>
<dbReference type="GO" id="GO:0003755">
    <property type="term" value="F:peptidyl-prolyl cis-trans isomerase activity"/>
    <property type="evidence" value="ECO:0007669"/>
    <property type="project" value="UniProtKB-UniRule"/>
</dbReference>
<dbReference type="PIRSF" id="PIRSF001467">
    <property type="entry name" value="Peptidylpro_ismrse"/>
    <property type="match status" value="1"/>
</dbReference>
<dbReference type="InterPro" id="IPR002130">
    <property type="entry name" value="Cyclophilin-type_PPIase_dom"/>
</dbReference>
<dbReference type="GO" id="GO:0005737">
    <property type="term" value="C:cytoplasm"/>
    <property type="evidence" value="ECO:0007669"/>
    <property type="project" value="TreeGrafter"/>
</dbReference>
<dbReference type="Proteomes" id="UP001150062">
    <property type="component" value="Unassembled WGS sequence"/>
</dbReference>
<comment type="caution">
    <text evidence="6">The sequence shown here is derived from an EMBL/GenBank/DDBJ whole genome shotgun (WGS) entry which is preliminary data.</text>
</comment>
<dbReference type="EMBL" id="JAOAOG010000131">
    <property type="protein sequence ID" value="KAJ6246712.1"/>
    <property type="molecule type" value="Genomic_DNA"/>
</dbReference>
<protein>
    <recommendedName>
        <fullName evidence="4">Peptidyl-prolyl cis-trans isomerase</fullName>
        <shortName evidence="4">PPIase</shortName>
        <ecNumber evidence="4">5.2.1.8</ecNumber>
    </recommendedName>
</protein>
<dbReference type="GO" id="GO:0006457">
    <property type="term" value="P:protein folding"/>
    <property type="evidence" value="ECO:0007669"/>
    <property type="project" value="InterPro"/>
</dbReference>
<dbReference type="InterPro" id="IPR024936">
    <property type="entry name" value="Cyclophilin-type_PPIase"/>
</dbReference>
<dbReference type="InterPro" id="IPR020892">
    <property type="entry name" value="Cyclophilin-type_PPIase_CS"/>
</dbReference>
<dbReference type="EC" id="5.2.1.8" evidence="4"/>